<dbReference type="InterPro" id="IPR050514">
    <property type="entry name" value="WAP_four-disulfide_core"/>
</dbReference>
<dbReference type="AlphaFoldDB" id="A0A3R7QFN3"/>
<dbReference type="Proteomes" id="UP000283509">
    <property type="component" value="Unassembled WGS sequence"/>
</dbReference>
<dbReference type="PRINTS" id="PR00003">
    <property type="entry name" value="4DISULPHCORE"/>
</dbReference>
<feature type="domain" description="WAP" evidence="4">
    <location>
        <begin position="21"/>
        <end position="68"/>
    </location>
</feature>
<dbReference type="Gene3D" id="4.10.75.10">
    <property type="entry name" value="Elafin-like"/>
    <property type="match status" value="1"/>
</dbReference>
<organism evidence="5 6">
    <name type="scientific">Penaeus vannamei</name>
    <name type="common">Whiteleg shrimp</name>
    <name type="synonym">Litopenaeus vannamei</name>
    <dbReference type="NCBI Taxonomy" id="6689"/>
    <lineage>
        <taxon>Eukaryota</taxon>
        <taxon>Metazoa</taxon>
        <taxon>Ecdysozoa</taxon>
        <taxon>Arthropoda</taxon>
        <taxon>Crustacea</taxon>
        <taxon>Multicrustacea</taxon>
        <taxon>Malacostraca</taxon>
        <taxon>Eumalacostraca</taxon>
        <taxon>Eucarida</taxon>
        <taxon>Decapoda</taxon>
        <taxon>Dendrobranchiata</taxon>
        <taxon>Penaeoidea</taxon>
        <taxon>Penaeidae</taxon>
        <taxon>Penaeus</taxon>
    </lineage>
</organism>
<dbReference type="OrthoDB" id="6984170at2759"/>
<evidence type="ECO:0000256" key="1">
    <source>
        <dbReference type="ARBA" id="ARBA00022729"/>
    </source>
</evidence>
<protein>
    <submittedName>
        <fullName evidence="5">Perlwapin</fullName>
    </submittedName>
</protein>
<dbReference type="InterPro" id="IPR008197">
    <property type="entry name" value="WAP_dom"/>
</dbReference>
<sequence length="117" mass="12897">MSLPRLALFLFCFAMTAMTVQSEKPGHCPKPPPDTVTICIVKCQSDADCPEGKKCCNYGCTRDCYAPVKPHLKACPTDLKLEPNCDYKCDKKQDCCHDEICCYNGCGFQCVAASEGR</sequence>
<dbReference type="GO" id="GO:0045087">
    <property type="term" value="P:innate immune response"/>
    <property type="evidence" value="ECO:0007669"/>
    <property type="project" value="TreeGrafter"/>
</dbReference>
<dbReference type="GO" id="GO:0019731">
    <property type="term" value="P:antibacterial humoral response"/>
    <property type="evidence" value="ECO:0007669"/>
    <property type="project" value="TreeGrafter"/>
</dbReference>
<reference evidence="5 6" key="2">
    <citation type="submission" date="2019-01" db="EMBL/GenBank/DDBJ databases">
        <title>The decoding of complex shrimp genome reveals the adaptation for benthos swimmer, frequently molting mechanism and breeding impact on genome.</title>
        <authorList>
            <person name="Sun Y."/>
            <person name="Gao Y."/>
            <person name="Yu Y."/>
        </authorList>
    </citation>
    <scope>NUCLEOTIDE SEQUENCE [LARGE SCALE GENOMIC DNA]</scope>
    <source>
        <tissue evidence="5">Muscle</tissue>
    </source>
</reference>
<reference evidence="5 6" key="1">
    <citation type="submission" date="2018-04" db="EMBL/GenBank/DDBJ databases">
        <authorList>
            <person name="Zhang X."/>
            <person name="Yuan J."/>
            <person name="Li F."/>
            <person name="Xiang J."/>
        </authorList>
    </citation>
    <scope>NUCLEOTIDE SEQUENCE [LARGE SCALE GENOMIC DNA]</scope>
    <source>
        <tissue evidence="5">Muscle</tissue>
    </source>
</reference>
<dbReference type="GO" id="GO:0004867">
    <property type="term" value="F:serine-type endopeptidase inhibitor activity"/>
    <property type="evidence" value="ECO:0007669"/>
    <property type="project" value="TreeGrafter"/>
</dbReference>
<dbReference type="SUPFAM" id="SSF57256">
    <property type="entry name" value="Elafin-like"/>
    <property type="match status" value="1"/>
</dbReference>
<comment type="caution">
    <text evidence="5">The sequence shown here is derived from an EMBL/GenBank/DDBJ whole genome shotgun (WGS) entry which is preliminary data.</text>
</comment>
<evidence type="ECO:0000313" key="5">
    <source>
        <dbReference type="EMBL" id="ROT77328.1"/>
    </source>
</evidence>
<dbReference type="PANTHER" id="PTHR19441:SF30">
    <property type="entry name" value="ELAFIN"/>
    <property type="match status" value="1"/>
</dbReference>
<evidence type="ECO:0000256" key="3">
    <source>
        <dbReference type="SAM" id="SignalP"/>
    </source>
</evidence>
<dbReference type="PANTHER" id="PTHR19441">
    <property type="entry name" value="WHEY ACDIC PROTEIN WAP"/>
    <property type="match status" value="1"/>
</dbReference>
<dbReference type="EMBL" id="QCYY01001538">
    <property type="protein sequence ID" value="ROT77328.1"/>
    <property type="molecule type" value="Genomic_DNA"/>
</dbReference>
<evidence type="ECO:0000256" key="2">
    <source>
        <dbReference type="ARBA" id="ARBA00023157"/>
    </source>
</evidence>
<keyword evidence="1 3" id="KW-0732">Signal</keyword>
<dbReference type="Pfam" id="PF00095">
    <property type="entry name" value="WAP"/>
    <property type="match status" value="2"/>
</dbReference>
<evidence type="ECO:0000313" key="6">
    <source>
        <dbReference type="Proteomes" id="UP000283509"/>
    </source>
</evidence>
<dbReference type="InterPro" id="IPR036645">
    <property type="entry name" value="Elafin-like_sf"/>
</dbReference>
<accession>A0A3R7QFN3</accession>
<feature type="chain" id="PRO_5018661045" evidence="3">
    <location>
        <begin position="23"/>
        <end position="117"/>
    </location>
</feature>
<dbReference type="GO" id="GO:0005615">
    <property type="term" value="C:extracellular space"/>
    <property type="evidence" value="ECO:0007669"/>
    <property type="project" value="TreeGrafter"/>
</dbReference>
<dbReference type="SMART" id="SM00217">
    <property type="entry name" value="WAP"/>
    <property type="match status" value="1"/>
</dbReference>
<gene>
    <name evidence="5" type="ORF">C7M84_004029</name>
</gene>
<dbReference type="CDD" id="cd00199">
    <property type="entry name" value="WAP"/>
    <property type="match status" value="1"/>
</dbReference>
<name>A0A3R7QFN3_PENVA</name>
<feature type="signal peptide" evidence="3">
    <location>
        <begin position="1"/>
        <end position="22"/>
    </location>
</feature>
<evidence type="ECO:0000259" key="4">
    <source>
        <dbReference type="PROSITE" id="PS51390"/>
    </source>
</evidence>
<dbReference type="PROSITE" id="PS51390">
    <property type="entry name" value="WAP"/>
    <property type="match status" value="1"/>
</dbReference>
<keyword evidence="6" id="KW-1185">Reference proteome</keyword>
<proteinExistence type="predicted"/>
<keyword evidence="2" id="KW-1015">Disulfide bond</keyword>